<dbReference type="SUPFAM" id="SSF51735">
    <property type="entry name" value="NAD(P)-binding Rossmann-fold domains"/>
    <property type="match status" value="1"/>
</dbReference>
<protein>
    <recommendedName>
        <fullName evidence="3">Saccharopine dehydrogenase</fullName>
    </recommendedName>
</protein>
<gene>
    <name evidence="1" type="ORF">ACH47G_02320</name>
</gene>
<keyword evidence="2" id="KW-1185">Reference proteome</keyword>
<evidence type="ECO:0000313" key="1">
    <source>
        <dbReference type="EMBL" id="MFI2319301.1"/>
    </source>
</evidence>
<dbReference type="InterPro" id="IPR036291">
    <property type="entry name" value="NAD(P)-bd_dom_sf"/>
</dbReference>
<organism evidence="1 2">
    <name type="scientific">Nocardia beijingensis</name>
    <dbReference type="NCBI Taxonomy" id="95162"/>
    <lineage>
        <taxon>Bacteria</taxon>
        <taxon>Bacillati</taxon>
        <taxon>Actinomycetota</taxon>
        <taxon>Actinomycetes</taxon>
        <taxon>Mycobacteriales</taxon>
        <taxon>Nocardiaceae</taxon>
        <taxon>Nocardia</taxon>
    </lineage>
</organism>
<dbReference type="EMBL" id="JBIRXV010000001">
    <property type="protein sequence ID" value="MFI2319301.1"/>
    <property type="molecule type" value="Genomic_DNA"/>
</dbReference>
<sequence>MKVLVLGGYGAVGRHVVTELRRGGATVIAAGRDRVRADAVVDLGDPMLTGYRAALSGVDVVVNASGSENPELAAVAGADGCAFVDITATPGYVDALRRLPAAAPILVDVGLAPGLTNLLAIAVHQEAPGPIDLAVLLGAGERHGAAATEWSYRLLGAHFHEDGERIRNYSRPARFLLPGHRGRRLLFRLDFSDQHTLRRELNIPVRTYFGLDSRPATIALAVLTWLPGAAKAPRGLHIPGTDQWIVLARGPNGTTRWARGRNQSRATALVAVAATELARGAAPGVHALHDVLGLSGLSTDEIEIGHTTV</sequence>
<reference evidence="1 2" key="1">
    <citation type="submission" date="2024-10" db="EMBL/GenBank/DDBJ databases">
        <title>The Natural Products Discovery Center: Release of the First 8490 Sequenced Strains for Exploring Actinobacteria Biosynthetic Diversity.</title>
        <authorList>
            <person name="Kalkreuter E."/>
            <person name="Kautsar S.A."/>
            <person name="Yang D."/>
            <person name="Bader C.D."/>
            <person name="Teijaro C.N."/>
            <person name="Fluegel L."/>
            <person name="Davis C.M."/>
            <person name="Simpson J.R."/>
            <person name="Lauterbach L."/>
            <person name="Steele A.D."/>
            <person name="Gui C."/>
            <person name="Meng S."/>
            <person name="Li G."/>
            <person name="Viehrig K."/>
            <person name="Ye F."/>
            <person name="Su P."/>
            <person name="Kiefer A.F."/>
            <person name="Nichols A."/>
            <person name="Cepeda A.J."/>
            <person name="Yan W."/>
            <person name="Fan B."/>
            <person name="Jiang Y."/>
            <person name="Adhikari A."/>
            <person name="Zheng C.-J."/>
            <person name="Schuster L."/>
            <person name="Cowan T.M."/>
            <person name="Smanski M.J."/>
            <person name="Chevrette M.G."/>
            <person name="De Carvalho L.P.S."/>
            <person name="Shen B."/>
        </authorList>
    </citation>
    <scope>NUCLEOTIDE SEQUENCE [LARGE SCALE GENOMIC DNA]</scope>
    <source>
        <strain evidence="1 2">NPDC019626</strain>
    </source>
</reference>
<evidence type="ECO:0008006" key="3">
    <source>
        <dbReference type="Google" id="ProtNLM"/>
    </source>
</evidence>
<comment type="caution">
    <text evidence="1">The sequence shown here is derived from an EMBL/GenBank/DDBJ whole genome shotgun (WGS) entry which is preliminary data.</text>
</comment>
<dbReference type="RefSeq" id="WP_396945883.1">
    <property type="nucleotide sequence ID" value="NZ_JBIRXV010000001.1"/>
</dbReference>
<evidence type="ECO:0000313" key="2">
    <source>
        <dbReference type="Proteomes" id="UP001611450"/>
    </source>
</evidence>
<accession>A0ABW7WA19</accession>
<dbReference type="Proteomes" id="UP001611450">
    <property type="component" value="Unassembled WGS sequence"/>
</dbReference>
<name>A0ABW7WA19_9NOCA</name>
<proteinExistence type="predicted"/>
<dbReference type="Gene3D" id="3.40.50.720">
    <property type="entry name" value="NAD(P)-binding Rossmann-like Domain"/>
    <property type="match status" value="1"/>
</dbReference>